<dbReference type="EMBL" id="HBIJ01016993">
    <property type="protein sequence ID" value="CAE0370535.1"/>
    <property type="molecule type" value="Transcribed_RNA"/>
</dbReference>
<feature type="coiled-coil region" evidence="1">
    <location>
        <begin position="186"/>
        <end position="279"/>
    </location>
</feature>
<sequence length="419" mass="47854">MSLGFASQLDKFASRLDNFAKEKLEAVGAVPHENTSTVERASFLQKPFQNDSNEDAAVAAAREQLVRLAMQPSSPIVSTTANIKNVAPPQAKSPPQEIEENLSTAITKEGNNPEVNIRESNEEENKETHELEVQQVQELQRQVLEKSQRIEILQNELNAIVHHMQKVVSERDNIRQSSSKLQDVERTKLRRRAELAEAKLKVAMLNTSASQDLLLSQTAEKEARRAEIALQERLEKYETEANAMTEALRHDRDQARLELREVKIELQKMQLQQAEKQNQPVTIQQVKTSETPEIISSLVHKQKILDQANHEREVLTSQLAETKRQLRELKSAGAIDAKFLKNSTALPIYHHATNKSVKNGFVHLDRTFFHFIRTAPSLARRFFLTYIIALQMYVLLILFFSPHRCDGDHTSLGNIRRRR</sequence>
<evidence type="ECO:0000256" key="1">
    <source>
        <dbReference type="SAM" id="Coils"/>
    </source>
</evidence>
<name>A0A6S8E3R6_9STRA</name>
<evidence type="ECO:0008006" key="6">
    <source>
        <dbReference type="Google" id="ProtNLM"/>
    </source>
</evidence>
<keyword evidence="1" id="KW-0175">Coiled coil</keyword>
<dbReference type="AlphaFoldDB" id="A0A6S8E3R6"/>
<keyword evidence="2" id="KW-1133">Transmembrane helix</keyword>
<evidence type="ECO:0000313" key="5">
    <source>
        <dbReference type="EMBL" id="CAE0370537.1"/>
    </source>
</evidence>
<accession>A0A6S8E3R6</accession>
<gene>
    <name evidence="3" type="ORF">ALAG00032_LOCUS11313</name>
    <name evidence="4" type="ORF">ALAG00032_LOCUS11314</name>
    <name evidence="5" type="ORF">ALAG00032_LOCUS11315</name>
</gene>
<dbReference type="EMBL" id="HBIJ01016994">
    <property type="protein sequence ID" value="CAE0370536.1"/>
    <property type="molecule type" value="Transcribed_RNA"/>
</dbReference>
<evidence type="ECO:0000313" key="4">
    <source>
        <dbReference type="EMBL" id="CAE0370536.1"/>
    </source>
</evidence>
<evidence type="ECO:0000256" key="2">
    <source>
        <dbReference type="SAM" id="Phobius"/>
    </source>
</evidence>
<feature type="coiled-coil region" evidence="1">
    <location>
        <begin position="119"/>
        <end position="156"/>
    </location>
</feature>
<evidence type="ECO:0000313" key="3">
    <source>
        <dbReference type="EMBL" id="CAE0370535.1"/>
    </source>
</evidence>
<feature type="coiled-coil region" evidence="1">
    <location>
        <begin position="305"/>
        <end position="332"/>
    </location>
</feature>
<feature type="transmembrane region" description="Helical" evidence="2">
    <location>
        <begin position="382"/>
        <end position="400"/>
    </location>
</feature>
<dbReference type="EMBL" id="HBIJ01016995">
    <property type="protein sequence ID" value="CAE0370537.1"/>
    <property type="molecule type" value="Transcribed_RNA"/>
</dbReference>
<protein>
    <recommendedName>
        <fullName evidence="6">Golgin-84</fullName>
    </recommendedName>
</protein>
<proteinExistence type="predicted"/>
<keyword evidence="2" id="KW-0812">Transmembrane</keyword>
<organism evidence="5">
    <name type="scientific">Aureoumbra lagunensis</name>
    <dbReference type="NCBI Taxonomy" id="44058"/>
    <lineage>
        <taxon>Eukaryota</taxon>
        <taxon>Sar</taxon>
        <taxon>Stramenopiles</taxon>
        <taxon>Ochrophyta</taxon>
        <taxon>Pelagophyceae</taxon>
        <taxon>Pelagomonadales</taxon>
        <taxon>Aureoumbra</taxon>
    </lineage>
</organism>
<reference evidence="5" key="1">
    <citation type="submission" date="2021-01" db="EMBL/GenBank/DDBJ databases">
        <authorList>
            <person name="Corre E."/>
            <person name="Pelletier E."/>
            <person name="Niang G."/>
            <person name="Scheremetjew M."/>
            <person name="Finn R."/>
            <person name="Kale V."/>
            <person name="Holt S."/>
            <person name="Cochrane G."/>
            <person name="Meng A."/>
            <person name="Brown T."/>
            <person name="Cohen L."/>
        </authorList>
    </citation>
    <scope>NUCLEOTIDE SEQUENCE</scope>
    <source>
        <strain evidence="5">CCMP1510</strain>
    </source>
</reference>
<keyword evidence="2" id="KW-0472">Membrane</keyword>